<gene>
    <name evidence="2" type="ORF">M5X12_30875</name>
</gene>
<proteinExistence type="predicted"/>
<keyword evidence="1" id="KW-1133">Transmembrane helix</keyword>
<keyword evidence="1" id="KW-0472">Membrane</keyword>
<evidence type="ECO:0000256" key="1">
    <source>
        <dbReference type="SAM" id="Phobius"/>
    </source>
</evidence>
<organism evidence="2 3">
    <name type="scientific">Paenibacillus alvei</name>
    <name type="common">Bacillus alvei</name>
    <dbReference type="NCBI Taxonomy" id="44250"/>
    <lineage>
        <taxon>Bacteria</taxon>
        <taxon>Bacillati</taxon>
        <taxon>Bacillota</taxon>
        <taxon>Bacilli</taxon>
        <taxon>Bacillales</taxon>
        <taxon>Paenibacillaceae</taxon>
        <taxon>Paenibacillus</taxon>
    </lineage>
</organism>
<sequence length="303" mass="34788">MGAIITIFLFVAVLLIVIPIMNLILPNFQRQKHIAKIASFLGKSDNELRRMNQSPAVRYFSERILPKIDRKWEIDNIFGHKLRDRFNSLGREETYLEFLGKCLFLSIVTGFLIFTLGMFLKMPILYFMVPVILILALIAQFKDLETQFKKRQLTLIRDLPNLIGKIVTSLESGKPVMNIFKQVADQSKYSNPLLATLLKKLIANSEKMPMREALQVFANDVQLPVIYDFISVVHIAMEKGYKEAIPDFEAIKSDIQQLSRESMIVRTAGNPEKMNFFYALLVIFVLVFLILMSGKLFGAMNQI</sequence>
<feature type="transmembrane region" description="Helical" evidence="1">
    <location>
        <begin position="98"/>
        <end position="118"/>
    </location>
</feature>
<feature type="transmembrane region" description="Helical" evidence="1">
    <location>
        <begin position="124"/>
        <end position="141"/>
    </location>
</feature>
<keyword evidence="3" id="KW-1185">Reference proteome</keyword>
<dbReference type="EMBL" id="JAMDNP010000134">
    <property type="protein sequence ID" value="MCY9764902.1"/>
    <property type="molecule type" value="Genomic_DNA"/>
</dbReference>
<reference evidence="2 3" key="1">
    <citation type="submission" date="2022-05" db="EMBL/GenBank/DDBJ databases">
        <title>Genome Sequencing of Bee-Associated Microbes.</title>
        <authorList>
            <person name="Dunlap C."/>
        </authorList>
    </citation>
    <scope>NUCLEOTIDE SEQUENCE [LARGE SCALE GENOMIC DNA]</scope>
    <source>
        <strain evidence="2 3">NRRL B-04010</strain>
    </source>
</reference>
<feature type="transmembrane region" description="Helical" evidence="1">
    <location>
        <begin position="276"/>
        <end position="297"/>
    </location>
</feature>
<name>A0ABT4H7E7_PAEAL</name>
<evidence type="ECO:0000313" key="3">
    <source>
        <dbReference type="Proteomes" id="UP001527181"/>
    </source>
</evidence>
<dbReference type="Proteomes" id="UP001527181">
    <property type="component" value="Unassembled WGS sequence"/>
</dbReference>
<feature type="transmembrane region" description="Helical" evidence="1">
    <location>
        <begin position="6"/>
        <end position="25"/>
    </location>
</feature>
<accession>A0ABT4H7E7</accession>
<dbReference type="RefSeq" id="WP_157267373.1">
    <property type="nucleotide sequence ID" value="NZ_JAMDLX010000076.1"/>
</dbReference>
<evidence type="ECO:0000313" key="2">
    <source>
        <dbReference type="EMBL" id="MCY9764902.1"/>
    </source>
</evidence>
<keyword evidence="1" id="KW-0812">Transmembrane</keyword>
<comment type="caution">
    <text evidence="2">The sequence shown here is derived from an EMBL/GenBank/DDBJ whole genome shotgun (WGS) entry which is preliminary data.</text>
</comment>
<evidence type="ECO:0008006" key="4">
    <source>
        <dbReference type="Google" id="ProtNLM"/>
    </source>
</evidence>
<protein>
    <recommendedName>
        <fullName evidence="4">Flp pilus assembly protein TadB</fullName>
    </recommendedName>
</protein>
<dbReference type="GeneID" id="94492186"/>